<evidence type="ECO:0000256" key="1">
    <source>
        <dbReference type="ARBA" id="ARBA00023002"/>
    </source>
</evidence>
<protein>
    <submittedName>
        <fullName evidence="4">Predicted dehydrogenase</fullName>
    </submittedName>
</protein>
<dbReference type="STRING" id="150146.SAMN05443667_102110"/>
<keyword evidence="1" id="KW-0560">Oxidoreductase</keyword>
<dbReference type="InterPro" id="IPR050463">
    <property type="entry name" value="Gfo/Idh/MocA_oxidrdct_glycsds"/>
</dbReference>
<keyword evidence="5" id="KW-1185">Reference proteome</keyword>
<accession>A0A1H3YSE1</accession>
<dbReference type="InterPro" id="IPR055170">
    <property type="entry name" value="GFO_IDH_MocA-like_dom"/>
</dbReference>
<dbReference type="SUPFAM" id="SSF55347">
    <property type="entry name" value="Glyceraldehyde-3-phosphate dehydrogenase-like, C-terminal domain"/>
    <property type="match status" value="1"/>
</dbReference>
<dbReference type="Pfam" id="PF01408">
    <property type="entry name" value="GFO_IDH_MocA"/>
    <property type="match status" value="1"/>
</dbReference>
<sequence length="300" mass="33751">MSDINKETATVRWGILGCGNVTEKKSGPAYQKTAGFEIAAVMRRDGEKAKDYATRHGIKKYYTDADALINDPEIDAIYIATPPDTHKLYGLKVAEAGKICCIEKPLTPNYEDSNTIYEAFRDKDLPLFVAYYRRTLPRFSQIKDWLDTNSIGKVRHINWHLSKPASEQDLSEDYNWRTDSKVATAGYFDDLASHGLDLFTYLLGDIKEVSGISLNQQGLYSAKDATTACWLHEKGITGSGSWNFGCFTREDKVTIYGSKGKIEFSVFDEQSIALSNEDGKSELFIEHPENVQFNHVQAIK</sequence>
<proteinExistence type="predicted"/>
<dbReference type="EMBL" id="FNRD01000002">
    <property type="protein sequence ID" value="SEA14465.1"/>
    <property type="molecule type" value="Genomic_DNA"/>
</dbReference>
<dbReference type="RefSeq" id="WP_317040158.1">
    <property type="nucleotide sequence ID" value="NZ_FNRD01000002.1"/>
</dbReference>
<dbReference type="Pfam" id="PF22725">
    <property type="entry name" value="GFO_IDH_MocA_C3"/>
    <property type="match status" value="1"/>
</dbReference>
<reference evidence="5" key="1">
    <citation type="submission" date="2016-10" db="EMBL/GenBank/DDBJ databases">
        <authorList>
            <person name="Varghese N."/>
            <person name="Submissions S."/>
        </authorList>
    </citation>
    <scope>NUCLEOTIDE SEQUENCE [LARGE SCALE GENOMIC DNA]</scope>
    <source>
        <strain evidence="5">DSM 22376</strain>
    </source>
</reference>
<evidence type="ECO:0000259" key="3">
    <source>
        <dbReference type="Pfam" id="PF22725"/>
    </source>
</evidence>
<dbReference type="Gene3D" id="3.30.360.10">
    <property type="entry name" value="Dihydrodipicolinate Reductase, domain 2"/>
    <property type="match status" value="1"/>
</dbReference>
<dbReference type="InterPro" id="IPR000683">
    <property type="entry name" value="Gfo/Idh/MocA-like_OxRdtase_N"/>
</dbReference>
<dbReference type="Proteomes" id="UP000198951">
    <property type="component" value="Unassembled WGS sequence"/>
</dbReference>
<organism evidence="4 5">
    <name type="scientific">Flavobacterium gillisiae</name>
    <dbReference type="NCBI Taxonomy" id="150146"/>
    <lineage>
        <taxon>Bacteria</taxon>
        <taxon>Pseudomonadati</taxon>
        <taxon>Bacteroidota</taxon>
        <taxon>Flavobacteriia</taxon>
        <taxon>Flavobacteriales</taxon>
        <taxon>Flavobacteriaceae</taxon>
        <taxon>Flavobacterium</taxon>
    </lineage>
</organism>
<dbReference type="InterPro" id="IPR036291">
    <property type="entry name" value="NAD(P)-bd_dom_sf"/>
</dbReference>
<evidence type="ECO:0000313" key="4">
    <source>
        <dbReference type="EMBL" id="SEA14465.1"/>
    </source>
</evidence>
<feature type="domain" description="Gfo/Idh/MocA-like oxidoreductase N-terminal" evidence="2">
    <location>
        <begin position="11"/>
        <end position="131"/>
    </location>
</feature>
<dbReference type="SUPFAM" id="SSF51735">
    <property type="entry name" value="NAD(P)-binding Rossmann-fold domains"/>
    <property type="match status" value="1"/>
</dbReference>
<dbReference type="GO" id="GO:0016491">
    <property type="term" value="F:oxidoreductase activity"/>
    <property type="evidence" value="ECO:0007669"/>
    <property type="project" value="UniProtKB-KW"/>
</dbReference>
<dbReference type="PANTHER" id="PTHR43818:SF11">
    <property type="entry name" value="BCDNA.GH03377"/>
    <property type="match status" value="1"/>
</dbReference>
<feature type="domain" description="GFO/IDH/MocA-like oxidoreductase" evidence="3">
    <location>
        <begin position="139"/>
        <end position="263"/>
    </location>
</feature>
<gene>
    <name evidence="4" type="ORF">SAMN05443667_102110</name>
</gene>
<name>A0A1H3YSE1_9FLAO</name>
<dbReference type="Gene3D" id="3.40.50.720">
    <property type="entry name" value="NAD(P)-binding Rossmann-like Domain"/>
    <property type="match status" value="1"/>
</dbReference>
<dbReference type="AlphaFoldDB" id="A0A1H3YSE1"/>
<evidence type="ECO:0000313" key="5">
    <source>
        <dbReference type="Proteomes" id="UP000198951"/>
    </source>
</evidence>
<evidence type="ECO:0000259" key="2">
    <source>
        <dbReference type="Pfam" id="PF01408"/>
    </source>
</evidence>
<dbReference type="PANTHER" id="PTHR43818">
    <property type="entry name" value="BCDNA.GH03377"/>
    <property type="match status" value="1"/>
</dbReference>
<dbReference type="GO" id="GO:0000166">
    <property type="term" value="F:nucleotide binding"/>
    <property type="evidence" value="ECO:0007669"/>
    <property type="project" value="InterPro"/>
</dbReference>